<gene>
    <name evidence="1" type="ORF">GCM10010992_01620</name>
</gene>
<reference evidence="2" key="1">
    <citation type="journal article" date="2019" name="Int. J. Syst. Evol. Microbiol.">
        <title>The Global Catalogue of Microorganisms (GCM) 10K type strain sequencing project: providing services to taxonomists for standard genome sequencing and annotation.</title>
        <authorList>
            <consortium name="The Broad Institute Genomics Platform"/>
            <consortium name="The Broad Institute Genome Sequencing Center for Infectious Disease"/>
            <person name="Wu L."/>
            <person name="Ma J."/>
        </authorList>
    </citation>
    <scope>NUCLEOTIDE SEQUENCE [LARGE SCALE GENOMIC DNA]</scope>
    <source>
        <strain evidence="2">CGMCC 1.7656</strain>
    </source>
</reference>
<dbReference type="RefSeq" id="WP_188616178.1">
    <property type="nucleotide sequence ID" value="NZ_BMLV01000001.1"/>
</dbReference>
<comment type="caution">
    <text evidence="1">The sequence shown here is derived from an EMBL/GenBank/DDBJ whole genome shotgun (WGS) entry which is preliminary data.</text>
</comment>
<keyword evidence="2" id="KW-1185">Reference proteome</keyword>
<evidence type="ECO:0000313" key="1">
    <source>
        <dbReference type="EMBL" id="GGP01399.1"/>
    </source>
</evidence>
<evidence type="ECO:0000313" key="2">
    <source>
        <dbReference type="Proteomes" id="UP000620064"/>
    </source>
</evidence>
<proteinExistence type="predicted"/>
<organism evidence="1 2">
    <name type="scientific">Cloacibacterium rupense</name>
    <dbReference type="NCBI Taxonomy" id="517423"/>
    <lineage>
        <taxon>Bacteria</taxon>
        <taxon>Pseudomonadati</taxon>
        <taxon>Bacteroidota</taxon>
        <taxon>Flavobacteriia</taxon>
        <taxon>Flavobacteriales</taxon>
        <taxon>Weeksellaceae</taxon>
    </lineage>
</organism>
<dbReference type="EMBL" id="BMLV01000001">
    <property type="protein sequence ID" value="GGP01399.1"/>
    <property type="molecule type" value="Genomic_DNA"/>
</dbReference>
<protein>
    <submittedName>
        <fullName evidence="1">Uncharacterized protein</fullName>
    </submittedName>
</protein>
<dbReference type="Proteomes" id="UP000620064">
    <property type="component" value="Unassembled WGS sequence"/>
</dbReference>
<sequence>MFKILPLISFLLFFTHVKFFSQIDKNGNPVFNSVNIEKTNLDDFEIISNYYTIKDNIDNKLSSVFVSESPSIEDFINFSTKLPSYYFILIDKGNVQGMAMLIPSPKDDSYFYNVIIPNNNSNIIIPSSLRGKITEHRAKELAVIKNNDSKITDNQFHISNTSLEIIPFQKVLSEFKDVVVDKIKSASKTDNRLEEYIKSESKEGGKFDFKKKLEDSEGLIAYESILYNKKDFAILMWSAAVKSLGYNDFDKAKDLWKSINGRELTEPELKAFKKGFEIKLK</sequence>
<accession>A0ABQ2NGF0</accession>
<name>A0ABQ2NGF0_9FLAO</name>